<dbReference type="OrthoDB" id="428974at2759"/>
<dbReference type="AlphaFoldDB" id="A0A388JUM5"/>
<evidence type="ECO:0000256" key="2">
    <source>
        <dbReference type="ARBA" id="ARBA00022980"/>
    </source>
</evidence>
<dbReference type="InterPro" id="IPR036388">
    <property type="entry name" value="WH-like_DNA-bd_sf"/>
</dbReference>
<proteinExistence type="inferred from homology"/>
<keyword evidence="5" id="KW-1185">Reference proteome</keyword>
<dbReference type="PANTHER" id="PTHR11710:SF0">
    <property type="entry name" value="40S RIBOSOMAL PROTEIN S19"/>
    <property type="match status" value="1"/>
</dbReference>
<dbReference type="Pfam" id="PF01090">
    <property type="entry name" value="Ribosomal_S19e"/>
    <property type="match status" value="1"/>
</dbReference>
<dbReference type="Gene3D" id="1.10.10.10">
    <property type="entry name" value="Winged helix-like DNA-binding domain superfamily/Winged helix DNA-binding domain"/>
    <property type="match status" value="1"/>
</dbReference>
<dbReference type="Proteomes" id="UP000265515">
    <property type="component" value="Unassembled WGS sequence"/>
</dbReference>
<sequence length="158" mass="17334">MASAGEAVEQTAATVTAKTVKDVSPHDFVRAYAAHLKRTGKIEVPQWADLVKTASFKQLAPYDPDWYYIRAASMARKLYLRHGIGIGAFKKVYGGRKSNGVRPHHFATSSGSIARHVLKQLEVLKIVEKDPKGGRRITSNGQRDLDRIAGRIAVVPVA</sequence>
<evidence type="ECO:0000256" key="1">
    <source>
        <dbReference type="ARBA" id="ARBA00010014"/>
    </source>
</evidence>
<dbReference type="SUPFAM" id="SSF46785">
    <property type="entry name" value="Winged helix' DNA-binding domain"/>
    <property type="match status" value="1"/>
</dbReference>
<dbReference type="GO" id="GO:0022627">
    <property type="term" value="C:cytosolic small ribosomal subunit"/>
    <property type="evidence" value="ECO:0007669"/>
    <property type="project" value="TreeGrafter"/>
</dbReference>
<reference evidence="4 5" key="1">
    <citation type="journal article" date="2018" name="Cell">
        <title>The Chara Genome: Secondary Complexity and Implications for Plant Terrestrialization.</title>
        <authorList>
            <person name="Nishiyama T."/>
            <person name="Sakayama H."/>
            <person name="Vries J.D."/>
            <person name="Buschmann H."/>
            <person name="Saint-Marcoux D."/>
            <person name="Ullrich K.K."/>
            <person name="Haas F.B."/>
            <person name="Vanderstraeten L."/>
            <person name="Becker D."/>
            <person name="Lang D."/>
            <person name="Vosolsobe S."/>
            <person name="Rombauts S."/>
            <person name="Wilhelmsson P.K.I."/>
            <person name="Janitza P."/>
            <person name="Kern R."/>
            <person name="Heyl A."/>
            <person name="Rumpler F."/>
            <person name="Villalobos L.I.A.C."/>
            <person name="Clay J.M."/>
            <person name="Skokan R."/>
            <person name="Toyoda A."/>
            <person name="Suzuki Y."/>
            <person name="Kagoshima H."/>
            <person name="Schijlen E."/>
            <person name="Tajeshwar N."/>
            <person name="Catarino B."/>
            <person name="Hetherington A.J."/>
            <person name="Saltykova A."/>
            <person name="Bonnot C."/>
            <person name="Breuninger H."/>
            <person name="Symeonidi A."/>
            <person name="Radhakrishnan G.V."/>
            <person name="Van Nieuwerburgh F."/>
            <person name="Deforce D."/>
            <person name="Chang C."/>
            <person name="Karol K.G."/>
            <person name="Hedrich R."/>
            <person name="Ulvskov P."/>
            <person name="Glockner G."/>
            <person name="Delwiche C.F."/>
            <person name="Petrasek J."/>
            <person name="Van de Peer Y."/>
            <person name="Friml J."/>
            <person name="Beilby M."/>
            <person name="Dolan L."/>
            <person name="Kohara Y."/>
            <person name="Sugano S."/>
            <person name="Fujiyama A."/>
            <person name="Delaux P.-M."/>
            <person name="Quint M."/>
            <person name="TheiBen G."/>
            <person name="Hagemann M."/>
            <person name="Harholt J."/>
            <person name="Dunand C."/>
            <person name="Zachgo S."/>
            <person name="Langdale J."/>
            <person name="Maumus F."/>
            <person name="Straeten D.V.D."/>
            <person name="Gould S.B."/>
            <person name="Rensing S.A."/>
        </authorList>
    </citation>
    <scope>NUCLEOTIDE SEQUENCE [LARGE SCALE GENOMIC DNA]</scope>
    <source>
        <strain evidence="4 5">S276</strain>
    </source>
</reference>
<evidence type="ECO:0000313" key="4">
    <source>
        <dbReference type="EMBL" id="GBG61485.1"/>
    </source>
</evidence>
<accession>A0A388JUM5</accession>
<comment type="similarity">
    <text evidence="1">Belongs to the eukaryotic ribosomal protein eS19 family.</text>
</comment>
<dbReference type="GO" id="GO:0006412">
    <property type="term" value="P:translation"/>
    <property type="evidence" value="ECO:0007669"/>
    <property type="project" value="InterPro"/>
</dbReference>
<keyword evidence="3" id="KW-0687">Ribonucleoprotein</keyword>
<dbReference type="GO" id="GO:0003723">
    <property type="term" value="F:RNA binding"/>
    <property type="evidence" value="ECO:0007669"/>
    <property type="project" value="TreeGrafter"/>
</dbReference>
<comment type="caution">
    <text evidence="4">The sequence shown here is derived from an EMBL/GenBank/DDBJ whole genome shotgun (WGS) entry which is preliminary data.</text>
</comment>
<dbReference type="InterPro" id="IPR001266">
    <property type="entry name" value="Ribosomal_eS19"/>
</dbReference>
<evidence type="ECO:0000256" key="3">
    <source>
        <dbReference type="ARBA" id="ARBA00023274"/>
    </source>
</evidence>
<dbReference type="EMBL" id="BFEA01000020">
    <property type="protein sequence ID" value="GBG61485.1"/>
    <property type="molecule type" value="Genomic_DNA"/>
</dbReference>
<name>A0A388JUM5_CHABU</name>
<protein>
    <recommendedName>
        <fullName evidence="6">40S ribosomal protein S19</fullName>
    </recommendedName>
</protein>
<dbReference type="SMART" id="SM01413">
    <property type="entry name" value="Ribosomal_S19e"/>
    <property type="match status" value="1"/>
</dbReference>
<keyword evidence="2" id="KW-0689">Ribosomal protein</keyword>
<dbReference type="Gramene" id="GBG61485">
    <property type="protein sequence ID" value="GBG61485"/>
    <property type="gene ID" value="CBR_g21828"/>
</dbReference>
<dbReference type="GO" id="GO:0000028">
    <property type="term" value="P:ribosomal small subunit assembly"/>
    <property type="evidence" value="ECO:0007669"/>
    <property type="project" value="TreeGrafter"/>
</dbReference>
<dbReference type="GO" id="GO:0003735">
    <property type="term" value="F:structural constituent of ribosome"/>
    <property type="evidence" value="ECO:0007669"/>
    <property type="project" value="InterPro"/>
</dbReference>
<evidence type="ECO:0008006" key="6">
    <source>
        <dbReference type="Google" id="ProtNLM"/>
    </source>
</evidence>
<dbReference type="InterPro" id="IPR036390">
    <property type="entry name" value="WH_DNA-bd_sf"/>
</dbReference>
<organism evidence="4 5">
    <name type="scientific">Chara braunii</name>
    <name type="common">Braun's stonewort</name>
    <dbReference type="NCBI Taxonomy" id="69332"/>
    <lineage>
        <taxon>Eukaryota</taxon>
        <taxon>Viridiplantae</taxon>
        <taxon>Streptophyta</taxon>
        <taxon>Charophyceae</taxon>
        <taxon>Charales</taxon>
        <taxon>Characeae</taxon>
        <taxon>Chara</taxon>
    </lineage>
</organism>
<dbReference type="STRING" id="69332.A0A388JUM5"/>
<dbReference type="OMA" id="ICIGDDF"/>
<evidence type="ECO:0000313" key="5">
    <source>
        <dbReference type="Proteomes" id="UP000265515"/>
    </source>
</evidence>
<dbReference type="PANTHER" id="PTHR11710">
    <property type="entry name" value="40S RIBOSOMAL PROTEIN S19"/>
    <property type="match status" value="1"/>
</dbReference>
<dbReference type="FunFam" id="1.10.10.10:FF:000118">
    <property type="entry name" value="40S ribosomal protein S19"/>
    <property type="match status" value="1"/>
</dbReference>
<gene>
    <name evidence="4" type="ORF">CBR_g21828</name>
</gene>